<comment type="caution">
    <text evidence="1">The sequence shown here is derived from an EMBL/GenBank/DDBJ whole genome shotgun (WGS) entry which is preliminary data.</text>
</comment>
<dbReference type="PANTHER" id="PTHR22774">
    <property type="entry name" value="CHOREIN N-TERMINAL DOMAIN-CONTAINING PROTEIN"/>
    <property type="match status" value="1"/>
</dbReference>
<accession>A0ABR2FE48</accession>
<name>A0ABR2FE48_9ROSI</name>
<evidence type="ECO:0000313" key="1">
    <source>
        <dbReference type="EMBL" id="KAK8579142.1"/>
    </source>
</evidence>
<organism evidence="1 2">
    <name type="scientific">Hibiscus sabdariffa</name>
    <name type="common">roselle</name>
    <dbReference type="NCBI Taxonomy" id="183260"/>
    <lineage>
        <taxon>Eukaryota</taxon>
        <taxon>Viridiplantae</taxon>
        <taxon>Streptophyta</taxon>
        <taxon>Embryophyta</taxon>
        <taxon>Tracheophyta</taxon>
        <taxon>Spermatophyta</taxon>
        <taxon>Magnoliopsida</taxon>
        <taxon>eudicotyledons</taxon>
        <taxon>Gunneridae</taxon>
        <taxon>Pentapetalae</taxon>
        <taxon>rosids</taxon>
        <taxon>malvids</taxon>
        <taxon>Malvales</taxon>
        <taxon>Malvaceae</taxon>
        <taxon>Malvoideae</taxon>
        <taxon>Hibiscus</taxon>
    </lineage>
</organism>
<protein>
    <recommendedName>
        <fullName evidence="3">Chorein N-terminal domain-containing protein</fullName>
    </recommendedName>
</protein>
<dbReference type="PANTHER" id="PTHR22774:SF11">
    <property type="entry name" value="CHOREIN N-TERMINAL DOMAIN-CONTAINING PROTEIN"/>
    <property type="match status" value="1"/>
</dbReference>
<reference evidence="1 2" key="1">
    <citation type="journal article" date="2024" name="G3 (Bethesda)">
        <title>Genome assembly of Hibiscus sabdariffa L. provides insights into metabolisms of medicinal natural products.</title>
        <authorList>
            <person name="Kim T."/>
        </authorList>
    </citation>
    <scope>NUCLEOTIDE SEQUENCE [LARGE SCALE GENOMIC DNA]</scope>
    <source>
        <strain evidence="1">TK-2024</strain>
        <tissue evidence="1">Old leaves</tissue>
    </source>
</reference>
<dbReference type="Pfam" id="PF24917">
    <property type="entry name" value="BLTP3A_B"/>
    <property type="match status" value="1"/>
</dbReference>
<dbReference type="InterPro" id="IPR026728">
    <property type="entry name" value="BLTP3A/B"/>
</dbReference>
<gene>
    <name evidence="1" type="ORF">V6N12_069472</name>
</gene>
<dbReference type="Proteomes" id="UP001472677">
    <property type="component" value="Unassembled WGS sequence"/>
</dbReference>
<sequence>MESILARALEYTLKYWLKSFSRDQFKLQGRTGHLYNLDINGDAFHASTGLPLALTVTTAKIGKLEITLPKVSNVQVDPIVLQIDRLDIVLEENPDVGTPCTSNNYNMQPPTSSGKGSGYGFADKISDGMTLQCQTVNLLLQTRGASSFEGGAAWAPPMASITMRNLLFYTTNENWKVVNLKEARDFSSNKNLIYVFRKLEWESLSIDLLPHPDMFSDAHLAPPNVGGAHRDDGAKRVFFGGERFLEGISGEAYITVQRTECNSPLGLEVQLHVTEVVCPALSEPGLRAFLRFLTGLYVCLNRGDVDLKAQQRTVEAAGHSLVSLVVDHVFLCIKDPETFSMGSNLPAEFQLELLMQSLHFSRASVSDGESSRNLSKVMIGGLFLRDTFSRPPCTLVQPSMMTLADSCLNIPKFGENFCPPIYPLGKQQWQLPMGVPLICLHSLQIKPSPLPPSFASETVIGCQPLMFIIQIHLQEESCLRIYSFLADGIVVSPGIVPDSSVNSFAFTLKELDISVPLDSGKFDNPGGGENHVMQNTFAGVRLHFEKLFFCDSPSLNLKLLNLEKDPACLSLWDGQPVDASLKKSTAEVSQLSLLLETTACLTGSPGWSSDSWKCVELKDTCIELAMESSDGKPLIVVPPPGGIVRIGVACQQFMSNTSVEQFFFVLDLYGYIGRVSEKISVVGKNETSKINNEDTFGRLIEKVPSDTAVSLALNILQLRFLESCSLDIHGMPLAQFMGNNLFLKVTHRILGGAMAVSSTLRWESVQVDCVYTEGNIAHNNKTLLDSADNGSLVTGNGFLPLRAVFWVHNKPKQLSNRKASVIPFLEISTVHVIPFNEQDKECHTLSVSGCISGVRLGGGMNYTETLLHRFGIFGPDGGPSMRLSKGIENLSSGPLSKLLNSSPFIDNDLVDGETLGKMKDDFLQLGIPDDVDVSIELQDWLFALEGVQEMAEMLWFEKENLGREMRCWHMTFQSLIVKAKSRPKDVQNVKVISHGMQRYPVELVIFRPMVGRLWEILALELVLVSVEGLQTLKPQVEGSTLQDASLANGFKESFEIFGGINLEVRMVISEDNVENKMVNWVVENFKFSVKQPIEAIIAKDEFQHLAFLCKSEVDSMGRLAAGILRMLNFEKSLGKDVIDKLANLGIEKIFSPDEPSQGSGVGSIGLSPSSKLITEDQRTTLALLEEVASDSQAKCAALVALSSNSEFFQVNLTNIEELKQKLDNMHGLLLQLQGQI</sequence>
<dbReference type="EMBL" id="JBBPBM010000006">
    <property type="protein sequence ID" value="KAK8579142.1"/>
    <property type="molecule type" value="Genomic_DNA"/>
</dbReference>
<proteinExistence type="predicted"/>
<evidence type="ECO:0000313" key="2">
    <source>
        <dbReference type="Proteomes" id="UP001472677"/>
    </source>
</evidence>
<keyword evidence="2" id="KW-1185">Reference proteome</keyword>
<evidence type="ECO:0008006" key="3">
    <source>
        <dbReference type="Google" id="ProtNLM"/>
    </source>
</evidence>